<evidence type="ECO:0000313" key="1">
    <source>
        <dbReference type="EMBL" id="KAJ8039037.1"/>
    </source>
</evidence>
<protein>
    <submittedName>
        <fullName evidence="1">Uncharacterized protein</fullName>
    </submittedName>
</protein>
<sequence>MSLFAFGFSNFKRKRDNTDEVVKMKIQLSVRTFLHRAEMIPHLFPLVKLAQALYQTRHWNNVVMPLPFLQRQLAMTLVMLCSNKV</sequence>
<proteinExistence type="predicted"/>
<reference evidence="1" key="1">
    <citation type="submission" date="2021-10" db="EMBL/GenBank/DDBJ databases">
        <title>Tropical sea cucumber genome reveals ecological adaptation and Cuvierian tubules defense mechanism.</title>
        <authorList>
            <person name="Chen T."/>
        </authorList>
    </citation>
    <scope>NUCLEOTIDE SEQUENCE</scope>
    <source>
        <strain evidence="1">Nanhai2018</strain>
        <tissue evidence="1">Muscle</tissue>
    </source>
</reference>
<keyword evidence="2" id="KW-1185">Reference proteome</keyword>
<evidence type="ECO:0000313" key="2">
    <source>
        <dbReference type="Proteomes" id="UP001152320"/>
    </source>
</evidence>
<dbReference type="Proteomes" id="UP001152320">
    <property type="component" value="Chromosome 7"/>
</dbReference>
<dbReference type="EMBL" id="JAIZAY010000007">
    <property type="protein sequence ID" value="KAJ8039037.1"/>
    <property type="molecule type" value="Genomic_DNA"/>
</dbReference>
<dbReference type="AlphaFoldDB" id="A0A9Q1C622"/>
<organism evidence="1 2">
    <name type="scientific">Holothuria leucospilota</name>
    <name type="common">Black long sea cucumber</name>
    <name type="synonym">Mertensiothuria leucospilota</name>
    <dbReference type="NCBI Taxonomy" id="206669"/>
    <lineage>
        <taxon>Eukaryota</taxon>
        <taxon>Metazoa</taxon>
        <taxon>Echinodermata</taxon>
        <taxon>Eleutherozoa</taxon>
        <taxon>Echinozoa</taxon>
        <taxon>Holothuroidea</taxon>
        <taxon>Aspidochirotacea</taxon>
        <taxon>Aspidochirotida</taxon>
        <taxon>Holothuriidae</taxon>
        <taxon>Holothuria</taxon>
    </lineage>
</organism>
<accession>A0A9Q1C622</accession>
<name>A0A9Q1C622_HOLLE</name>
<gene>
    <name evidence="1" type="ORF">HOLleu_16623</name>
</gene>
<comment type="caution">
    <text evidence="1">The sequence shown here is derived from an EMBL/GenBank/DDBJ whole genome shotgun (WGS) entry which is preliminary data.</text>
</comment>